<dbReference type="Pfam" id="PF17655">
    <property type="entry name" value="IRK_C"/>
    <property type="match status" value="1"/>
</dbReference>
<evidence type="ECO:0000256" key="9">
    <source>
        <dbReference type="ARBA" id="ARBA00023136"/>
    </source>
</evidence>
<comment type="caution">
    <text evidence="15">The sequence shown here is derived from an EMBL/GenBank/DDBJ whole genome shotgun (WGS) entry which is preliminary data.</text>
</comment>
<dbReference type="Proteomes" id="UP000664795">
    <property type="component" value="Unassembled WGS sequence"/>
</dbReference>
<keyword evidence="6" id="KW-0630">Potassium</keyword>
<dbReference type="InterPro" id="IPR016449">
    <property type="entry name" value="K_chnl_inward-rec_Kir"/>
</dbReference>
<proteinExistence type="predicted"/>
<comment type="subcellular location">
    <subcellularLocation>
        <location evidence="1">Membrane</location>
        <topology evidence="1">Multi-pass membrane protein</topology>
    </subcellularLocation>
</comment>
<keyword evidence="9 12" id="KW-0472">Membrane</keyword>
<name>A0A939JXM8_9BACT</name>
<dbReference type="GO" id="GO:0034765">
    <property type="term" value="P:regulation of monoatomic ion transmembrane transport"/>
    <property type="evidence" value="ECO:0007669"/>
    <property type="project" value="TreeGrafter"/>
</dbReference>
<evidence type="ECO:0000256" key="10">
    <source>
        <dbReference type="ARBA" id="ARBA00023303"/>
    </source>
</evidence>
<keyword evidence="2" id="KW-0813">Transport</keyword>
<feature type="transmembrane region" description="Helical" evidence="12">
    <location>
        <begin position="160"/>
        <end position="186"/>
    </location>
</feature>
<dbReference type="SUPFAM" id="SSF81296">
    <property type="entry name" value="E set domains"/>
    <property type="match status" value="1"/>
</dbReference>
<dbReference type="Gene3D" id="2.60.40.1400">
    <property type="entry name" value="G protein-activated inward rectifier potassium channel 1"/>
    <property type="match status" value="1"/>
</dbReference>
<evidence type="ECO:0000256" key="7">
    <source>
        <dbReference type="ARBA" id="ARBA00022989"/>
    </source>
</evidence>
<protein>
    <submittedName>
        <fullName evidence="15">Potassium transporter</fullName>
    </submittedName>
</protein>
<dbReference type="AlphaFoldDB" id="A0A939JXM8"/>
<evidence type="ECO:0000256" key="3">
    <source>
        <dbReference type="ARBA" id="ARBA00022538"/>
    </source>
</evidence>
<feature type="compositionally biased region" description="Basic and acidic residues" evidence="11">
    <location>
        <begin position="20"/>
        <end position="32"/>
    </location>
</feature>
<evidence type="ECO:0000256" key="11">
    <source>
        <dbReference type="SAM" id="MobiDB-lite"/>
    </source>
</evidence>
<feature type="domain" description="Inward rectifier potassium channel C-terminal" evidence="14">
    <location>
        <begin position="212"/>
        <end position="349"/>
    </location>
</feature>
<evidence type="ECO:0000256" key="1">
    <source>
        <dbReference type="ARBA" id="ARBA00004141"/>
    </source>
</evidence>
<sequence length="354" mass="40290">MVKKTTTGFRPEQASLTADTTRDDQRLADRKQGNSSLVEQEVKREDLGFGTKINDASSRLVNKDGSFNVVRAHQDFWNHLNLYHRLITMRWPKFLSLVVGFYVSSNAVFALLYGLLGYENLKGIAEVTPDTTFGRFMGAFFFSSQTLTTVGYGHISPMGYWTSALAAVESMFGLLMFALATGLFYGRFSRPVANIRYSKTALFGPYLDINGWMFRIINQRTNQLIDVQVEVSMSRLEKKADGTTNRRYYALKLERSKVNFFPANWTIVHPITEDSPLYNCTEEQLAESDAEFLILLRATEDTFNQTVHSRFSYRYDEIDWGRKFTIMSQSTTKGSRGTLVDLDQLDETVVAGLN</sequence>
<keyword evidence="8" id="KW-0406">Ion transport</keyword>
<keyword evidence="10" id="KW-0407">Ion channel</keyword>
<evidence type="ECO:0000313" key="15">
    <source>
        <dbReference type="EMBL" id="MBO0929483.1"/>
    </source>
</evidence>
<accession>A0A939JXM8</accession>
<dbReference type="InterPro" id="IPR014756">
    <property type="entry name" value="Ig_E-set"/>
</dbReference>
<keyword evidence="3" id="KW-0633">Potassium transport</keyword>
<organism evidence="15 16">
    <name type="scientific">Fibrella aquatilis</name>
    <dbReference type="NCBI Taxonomy" id="2817059"/>
    <lineage>
        <taxon>Bacteria</taxon>
        <taxon>Pseudomonadati</taxon>
        <taxon>Bacteroidota</taxon>
        <taxon>Cytophagia</taxon>
        <taxon>Cytophagales</taxon>
        <taxon>Spirosomataceae</taxon>
        <taxon>Fibrella</taxon>
    </lineage>
</organism>
<evidence type="ECO:0000256" key="5">
    <source>
        <dbReference type="ARBA" id="ARBA00022882"/>
    </source>
</evidence>
<feature type="transmembrane region" description="Helical" evidence="12">
    <location>
        <begin position="94"/>
        <end position="116"/>
    </location>
</feature>
<evidence type="ECO:0000313" key="16">
    <source>
        <dbReference type="Proteomes" id="UP000664795"/>
    </source>
</evidence>
<evidence type="ECO:0000259" key="13">
    <source>
        <dbReference type="Pfam" id="PF07885"/>
    </source>
</evidence>
<dbReference type="PANTHER" id="PTHR11767:SF102">
    <property type="entry name" value="INWARDLY RECTIFYING POTASSIUM CHANNEL 1, ISOFORM F"/>
    <property type="match status" value="1"/>
</dbReference>
<keyword evidence="7 12" id="KW-1133">Transmembrane helix</keyword>
<evidence type="ECO:0000259" key="14">
    <source>
        <dbReference type="Pfam" id="PF17655"/>
    </source>
</evidence>
<evidence type="ECO:0000256" key="6">
    <source>
        <dbReference type="ARBA" id="ARBA00022958"/>
    </source>
</evidence>
<dbReference type="PANTHER" id="PTHR11767">
    <property type="entry name" value="INWARD RECTIFIER POTASSIUM CHANNEL"/>
    <property type="match status" value="1"/>
</dbReference>
<feature type="compositionally biased region" description="Polar residues" evidence="11">
    <location>
        <begin position="1"/>
        <end position="19"/>
    </location>
</feature>
<dbReference type="RefSeq" id="WP_207333451.1">
    <property type="nucleotide sequence ID" value="NZ_JAFMYU010000001.1"/>
</dbReference>
<dbReference type="InterPro" id="IPR041647">
    <property type="entry name" value="IRK_C"/>
</dbReference>
<evidence type="ECO:0000256" key="4">
    <source>
        <dbReference type="ARBA" id="ARBA00022692"/>
    </source>
</evidence>
<dbReference type="InterPro" id="IPR013099">
    <property type="entry name" value="K_chnl_dom"/>
</dbReference>
<gene>
    <name evidence="15" type="ORF">J2I48_00670</name>
</gene>
<dbReference type="SUPFAM" id="SSF81324">
    <property type="entry name" value="Voltage-gated potassium channels"/>
    <property type="match status" value="1"/>
</dbReference>
<dbReference type="GO" id="GO:0005242">
    <property type="term" value="F:inward rectifier potassium channel activity"/>
    <property type="evidence" value="ECO:0007669"/>
    <property type="project" value="InterPro"/>
</dbReference>
<feature type="region of interest" description="Disordered" evidence="11">
    <location>
        <begin position="1"/>
        <end position="36"/>
    </location>
</feature>
<dbReference type="InterPro" id="IPR013518">
    <property type="entry name" value="K_chnl_inward-rec_Kir_cyto"/>
</dbReference>
<dbReference type="PRINTS" id="PR01320">
    <property type="entry name" value="KIRCHANNEL"/>
</dbReference>
<dbReference type="GO" id="GO:0034702">
    <property type="term" value="C:monoatomic ion channel complex"/>
    <property type="evidence" value="ECO:0007669"/>
    <property type="project" value="UniProtKB-KW"/>
</dbReference>
<reference evidence="15 16" key="1">
    <citation type="submission" date="2021-03" db="EMBL/GenBank/DDBJ databases">
        <title>Fibrella sp. HMF5036 genome sequencing and assembly.</title>
        <authorList>
            <person name="Kang H."/>
            <person name="Kim H."/>
            <person name="Bae S."/>
            <person name="Joh K."/>
        </authorList>
    </citation>
    <scope>NUCLEOTIDE SEQUENCE [LARGE SCALE GENOMIC DNA]</scope>
    <source>
        <strain evidence="15 16">HMF5036</strain>
    </source>
</reference>
<evidence type="ECO:0000256" key="8">
    <source>
        <dbReference type="ARBA" id="ARBA00023065"/>
    </source>
</evidence>
<keyword evidence="5" id="KW-0851">Voltage-gated channel</keyword>
<dbReference type="GO" id="GO:1990573">
    <property type="term" value="P:potassium ion import across plasma membrane"/>
    <property type="evidence" value="ECO:0007669"/>
    <property type="project" value="TreeGrafter"/>
</dbReference>
<keyword evidence="4 12" id="KW-0812">Transmembrane</keyword>
<dbReference type="EMBL" id="JAFMYU010000001">
    <property type="protein sequence ID" value="MBO0929483.1"/>
    <property type="molecule type" value="Genomic_DNA"/>
</dbReference>
<dbReference type="Gene3D" id="1.10.287.70">
    <property type="match status" value="1"/>
</dbReference>
<keyword evidence="16" id="KW-1185">Reference proteome</keyword>
<evidence type="ECO:0000256" key="12">
    <source>
        <dbReference type="SAM" id="Phobius"/>
    </source>
</evidence>
<evidence type="ECO:0000256" key="2">
    <source>
        <dbReference type="ARBA" id="ARBA00022448"/>
    </source>
</evidence>
<dbReference type="Pfam" id="PF07885">
    <property type="entry name" value="Ion_trans_2"/>
    <property type="match status" value="1"/>
</dbReference>
<feature type="domain" description="Potassium channel" evidence="13">
    <location>
        <begin position="111"/>
        <end position="184"/>
    </location>
</feature>
<dbReference type="GO" id="GO:0005886">
    <property type="term" value="C:plasma membrane"/>
    <property type="evidence" value="ECO:0007669"/>
    <property type="project" value="TreeGrafter"/>
</dbReference>